<accession>A0ACB8FBI1</accession>
<proteinExistence type="predicted"/>
<evidence type="ECO:0000313" key="2">
    <source>
        <dbReference type="Proteomes" id="UP000827872"/>
    </source>
</evidence>
<comment type="caution">
    <text evidence="1">The sequence shown here is derived from an EMBL/GenBank/DDBJ whole genome shotgun (WGS) entry which is preliminary data.</text>
</comment>
<gene>
    <name evidence="1" type="ORF">K3G42_026466</name>
</gene>
<dbReference type="EMBL" id="CM037621">
    <property type="protein sequence ID" value="KAH8002593.1"/>
    <property type="molecule type" value="Genomic_DNA"/>
</dbReference>
<name>A0ACB8FBI1_9SAUR</name>
<organism evidence="1 2">
    <name type="scientific">Sphaerodactylus townsendi</name>
    <dbReference type="NCBI Taxonomy" id="933632"/>
    <lineage>
        <taxon>Eukaryota</taxon>
        <taxon>Metazoa</taxon>
        <taxon>Chordata</taxon>
        <taxon>Craniata</taxon>
        <taxon>Vertebrata</taxon>
        <taxon>Euteleostomi</taxon>
        <taxon>Lepidosauria</taxon>
        <taxon>Squamata</taxon>
        <taxon>Bifurcata</taxon>
        <taxon>Gekkota</taxon>
        <taxon>Sphaerodactylidae</taxon>
        <taxon>Sphaerodactylus</taxon>
    </lineage>
</organism>
<sequence>MSEDRIASGIDPAEEGSETDKEQHSDGCFQGLCCCCVPRRRMSLPGKKPKDRKKKHSAGGLSFSDIMLEEEMDQICWNVSIGDQESVQIEAIKSTQPLCPQAYGTKDDCIRLPIGTFCLEEKQKDYDEKSSVKSFQEQAEAAKPSQEWLNDLSVLCSDKEDKRMAAVVSEGLPFENETSYQVMPSQEKRQAGRSESLGSLLQEVAREKEQQEGGDHASVISEGVSCKKVCEKQEQQATPFQELEQHGKQEDLKSPSLDPEIKMQEEQNNRTDDEDVTSLKELLVQSWVPYSEEQQTLGQQQPAKDAAHQVEEQATWDKVNAVPKGDTNEKVQGSPLYPEEWQPVELKYLDSSPVVDTKHGQEQSEALHRVKIVSETSHNEAEHEQPADQEVQQPFIVETTRSSFQDTFCEKDRELVQCTASSVSDSPLSKTEEHQGIPCQVNIQTVVQENKTTFQPDVPWATEQQKRDDVCEKGLGYAAEQKNLQKQHILLGELTSSPHLHRISHEKEPEEGPDHSYFGSQGIASPEEQENSWVIISETAGTLPDNVSFEKEQQRKLESGDSGSDGLYDKEEQDCQAALYLEGQPPLGLEQLCSVPLNRSSEAEQGARNGGTLETHWQEEQAAEYGDQSKKFHSVFSKEKEAKEDQDELETTIFSSTQQNVQEEEMVSGRAPNNTFTPLKDQPQRDPFDLGLTCEGPQRKEKQDLSESRFSRSTRTDEEDM</sequence>
<evidence type="ECO:0000313" key="1">
    <source>
        <dbReference type="EMBL" id="KAH8002593.1"/>
    </source>
</evidence>
<keyword evidence="2" id="KW-1185">Reference proteome</keyword>
<reference evidence="1" key="1">
    <citation type="submission" date="2021-08" db="EMBL/GenBank/DDBJ databases">
        <title>The first chromosome-level gecko genome reveals the dynamic sex chromosomes of Neotropical dwarf geckos (Sphaerodactylidae: Sphaerodactylus).</title>
        <authorList>
            <person name="Pinto B.J."/>
            <person name="Keating S.E."/>
            <person name="Gamble T."/>
        </authorList>
    </citation>
    <scope>NUCLEOTIDE SEQUENCE</scope>
    <source>
        <strain evidence="1">TG3544</strain>
    </source>
</reference>
<protein>
    <submittedName>
        <fullName evidence="1">Uncharacterized protein</fullName>
    </submittedName>
</protein>
<dbReference type="Proteomes" id="UP000827872">
    <property type="component" value="Linkage Group LG08"/>
</dbReference>